<keyword evidence="1" id="KW-0812">Transmembrane</keyword>
<dbReference type="NCBIfam" id="TIGR00254">
    <property type="entry name" value="GGDEF"/>
    <property type="match status" value="1"/>
</dbReference>
<dbReference type="InterPro" id="IPR052155">
    <property type="entry name" value="Biofilm_reg_signaling"/>
</dbReference>
<dbReference type="SMART" id="SM00267">
    <property type="entry name" value="GGDEF"/>
    <property type="match status" value="1"/>
</dbReference>
<comment type="caution">
    <text evidence="4">The sequence shown here is derived from an EMBL/GenBank/DDBJ whole genome shotgun (WGS) entry which is preliminary data.</text>
</comment>
<feature type="transmembrane region" description="Helical" evidence="1">
    <location>
        <begin position="141"/>
        <end position="160"/>
    </location>
</feature>
<dbReference type="SUPFAM" id="SSF55785">
    <property type="entry name" value="PYP-like sensor domain (PAS domain)"/>
    <property type="match status" value="1"/>
</dbReference>
<evidence type="ECO:0000313" key="5">
    <source>
        <dbReference type="Proteomes" id="UP000197446"/>
    </source>
</evidence>
<evidence type="ECO:0000256" key="1">
    <source>
        <dbReference type="SAM" id="Phobius"/>
    </source>
</evidence>
<sequence length="831" mass="89910">MRMRGIRHGWRSDMAPTAIPDRYDRRPKNAEGLGAQMTRPEGFGERLRRTFELYAAADVESARIRAEHLAQLSRLTPLLMAANLISAGLICVAVGAAGGAWLVAWVVAIVLVALFGLWGWWSGRGRVAAKVSPKGYRRGTLHAALLGACWGGAAALWFAPAAASERVLIATLVTGMLGAGAFALAMLPWASLVYTWLIVAGSLVALWRANEPIFVAVAVLLLSYATVVSFAAMGLARQSTALLRARFLHARQQQVVSLLLRDFEENASDALWETDAGGHLVHRSPRLAGLMGVPQEQLGEVKLPQWFASRSHEAGPLLAAWALGKPFRDLKLQIGRGEQARWWALSAKPIGPVEGAGGTGWRGVIADITDAQRFENQLRLQAEQDPLTGLANRRALMNAAQAAMSLGRAGWLLSIDLDHFKVVNDSSGHSAGDEVLRVVAGRLLALAEEGDLVGRLGGDEFAMLRLGQAPARAPQVMAALVIERLSEPIELGPKRLHVGASVGLARLDASIANVEDLMVNADLALYDAKRSGRGRSVVYASSLGAASRRMHTVEQALREGLAQGQFELHFQPKVDARSLQALGVEALMRWEHPVLGSISPGEFIPAAERCGLIHELGVLALQQACQAARELRELNVAVNVSPLQLMDPGFVSSVERILRGAGVAPRLLHLEVTESLMLEDAPAALKRLHALRELGVQVALDDFGTGFSSLAYLRAFPFHTLKIDRSFVRSLTEHADARAIVNTIVKMARVLGMRTVAEGVESERELAVVRAIQCDEVQGYLVARPMPLTKLRDWLAGRPVTGPVDEVDSRIMPWRSTHLSAPPTTMFGTDF</sequence>
<accession>A0A254NCK4</accession>
<dbReference type="Pfam" id="PF00563">
    <property type="entry name" value="EAL"/>
    <property type="match status" value="1"/>
</dbReference>
<keyword evidence="1" id="KW-1133">Transmembrane helix</keyword>
<proteinExistence type="predicted"/>
<dbReference type="InterPro" id="IPR029787">
    <property type="entry name" value="Nucleotide_cyclase"/>
</dbReference>
<dbReference type="CDD" id="cd01948">
    <property type="entry name" value="EAL"/>
    <property type="match status" value="1"/>
</dbReference>
<gene>
    <name evidence="4" type="ORF">CDO81_10320</name>
</gene>
<protein>
    <recommendedName>
        <fullName evidence="6">GGDEF domain-containing protein</fullName>
    </recommendedName>
</protein>
<dbReference type="CDD" id="cd01949">
    <property type="entry name" value="GGDEF"/>
    <property type="match status" value="1"/>
</dbReference>
<feature type="transmembrane region" description="Helical" evidence="1">
    <location>
        <begin position="213"/>
        <end position="236"/>
    </location>
</feature>
<dbReference type="InterPro" id="IPR035965">
    <property type="entry name" value="PAS-like_dom_sf"/>
</dbReference>
<dbReference type="SMART" id="SM00052">
    <property type="entry name" value="EAL"/>
    <property type="match status" value="1"/>
</dbReference>
<evidence type="ECO:0008006" key="6">
    <source>
        <dbReference type="Google" id="ProtNLM"/>
    </source>
</evidence>
<dbReference type="Pfam" id="PF00990">
    <property type="entry name" value="GGDEF"/>
    <property type="match status" value="1"/>
</dbReference>
<dbReference type="Gene3D" id="3.20.20.450">
    <property type="entry name" value="EAL domain"/>
    <property type="match status" value="1"/>
</dbReference>
<feature type="transmembrane region" description="Helical" evidence="1">
    <location>
        <begin position="75"/>
        <end position="96"/>
    </location>
</feature>
<dbReference type="InterPro" id="IPR035919">
    <property type="entry name" value="EAL_sf"/>
</dbReference>
<feature type="domain" description="GGDEF" evidence="3">
    <location>
        <begin position="408"/>
        <end position="541"/>
    </location>
</feature>
<dbReference type="Proteomes" id="UP000197446">
    <property type="component" value="Unassembled WGS sequence"/>
</dbReference>
<evidence type="ECO:0000259" key="2">
    <source>
        <dbReference type="PROSITE" id="PS50883"/>
    </source>
</evidence>
<feature type="domain" description="EAL" evidence="2">
    <location>
        <begin position="550"/>
        <end position="799"/>
    </location>
</feature>
<dbReference type="Gene3D" id="3.30.70.270">
    <property type="match status" value="1"/>
</dbReference>
<evidence type="ECO:0000313" key="4">
    <source>
        <dbReference type="EMBL" id="OWR04107.1"/>
    </source>
</evidence>
<reference evidence="4 5" key="1">
    <citation type="journal article" date="2007" name="Int. J. Syst. Evol. Microbiol.">
        <title>Description of Pelomonas aquatica sp. nov. and Pelomonas puraquae sp. nov., isolated from industrial and haemodialysis water.</title>
        <authorList>
            <person name="Gomila M."/>
            <person name="Bowien B."/>
            <person name="Falsen E."/>
            <person name="Moore E.R."/>
            <person name="Lalucat J."/>
        </authorList>
    </citation>
    <scope>NUCLEOTIDE SEQUENCE [LARGE SCALE GENOMIC DNA]</scope>
    <source>
        <strain evidence="4 5">CCUG 52769</strain>
    </source>
</reference>
<dbReference type="SUPFAM" id="SSF55073">
    <property type="entry name" value="Nucleotide cyclase"/>
    <property type="match status" value="1"/>
</dbReference>
<evidence type="ECO:0000259" key="3">
    <source>
        <dbReference type="PROSITE" id="PS50887"/>
    </source>
</evidence>
<dbReference type="InterPro" id="IPR043128">
    <property type="entry name" value="Rev_trsase/Diguanyl_cyclase"/>
</dbReference>
<dbReference type="PROSITE" id="PS50883">
    <property type="entry name" value="EAL"/>
    <property type="match status" value="1"/>
</dbReference>
<dbReference type="AlphaFoldDB" id="A0A254NCK4"/>
<dbReference type="PANTHER" id="PTHR44757">
    <property type="entry name" value="DIGUANYLATE CYCLASE DGCP"/>
    <property type="match status" value="1"/>
</dbReference>
<feature type="transmembrane region" description="Helical" evidence="1">
    <location>
        <begin position="102"/>
        <end position="121"/>
    </location>
</feature>
<dbReference type="InterPro" id="IPR001633">
    <property type="entry name" value="EAL_dom"/>
</dbReference>
<dbReference type="EMBL" id="NISI01000003">
    <property type="protein sequence ID" value="OWR04107.1"/>
    <property type="molecule type" value="Genomic_DNA"/>
</dbReference>
<dbReference type="SUPFAM" id="SSF141868">
    <property type="entry name" value="EAL domain-like"/>
    <property type="match status" value="1"/>
</dbReference>
<dbReference type="Gene3D" id="3.30.450.20">
    <property type="entry name" value="PAS domain"/>
    <property type="match status" value="1"/>
</dbReference>
<dbReference type="InterPro" id="IPR000160">
    <property type="entry name" value="GGDEF_dom"/>
</dbReference>
<keyword evidence="5" id="KW-1185">Reference proteome</keyword>
<dbReference type="PROSITE" id="PS50887">
    <property type="entry name" value="GGDEF"/>
    <property type="match status" value="1"/>
</dbReference>
<name>A0A254NCK4_9BURK</name>
<dbReference type="PANTHER" id="PTHR44757:SF4">
    <property type="entry name" value="DIGUANYLATE CYCLASE DGCE-RELATED"/>
    <property type="match status" value="1"/>
</dbReference>
<organism evidence="4 5">
    <name type="scientific">Roseateles puraquae</name>
    <dbReference type="NCBI Taxonomy" id="431059"/>
    <lineage>
        <taxon>Bacteria</taxon>
        <taxon>Pseudomonadati</taxon>
        <taxon>Pseudomonadota</taxon>
        <taxon>Betaproteobacteria</taxon>
        <taxon>Burkholderiales</taxon>
        <taxon>Sphaerotilaceae</taxon>
        <taxon>Roseateles</taxon>
    </lineage>
</organism>
<keyword evidence="1" id="KW-0472">Membrane</keyword>